<dbReference type="Gene3D" id="1.10.40.50">
    <property type="entry name" value="Probable gtpase engc, domain 3"/>
    <property type="match status" value="1"/>
</dbReference>
<proteinExistence type="inferred from homology"/>
<reference evidence="13 14" key="1">
    <citation type="submission" date="2023-03" db="EMBL/GenBank/DDBJ databases">
        <authorList>
            <person name="Ruckert-Reed C."/>
        </authorList>
    </citation>
    <scope>NUCLEOTIDE SEQUENCE [LARGE SCALE GENOMIC DNA]</scope>
    <source>
        <strain evidence="13 14">DSM 115425</strain>
    </source>
</reference>
<evidence type="ECO:0000256" key="8">
    <source>
        <dbReference type="ARBA" id="ARBA00022884"/>
    </source>
</evidence>
<dbReference type="Proteomes" id="UP001220228">
    <property type="component" value="Chromosome"/>
</dbReference>
<evidence type="ECO:0000313" key="14">
    <source>
        <dbReference type="Proteomes" id="UP001220228"/>
    </source>
</evidence>
<dbReference type="InterPro" id="IPR010914">
    <property type="entry name" value="RsgA_GTPase_dom"/>
</dbReference>
<comment type="function">
    <text evidence="10">One of several proteins that assist in the late maturation steps of the functional core of the 30S ribosomal subunit. Helps release RbfA from mature subunits. May play a role in the assembly of ribosomal proteins into the subunit. Circularly permuted GTPase that catalyzes slow GTP hydrolysis, GTPase activity is stimulated by the 30S ribosomal subunit.</text>
</comment>
<keyword evidence="4 10" id="KW-0699">rRNA-binding</keyword>
<dbReference type="PANTHER" id="PTHR32120">
    <property type="entry name" value="SMALL RIBOSOMAL SUBUNIT BIOGENESIS GTPASE RSGA"/>
    <property type="match status" value="1"/>
</dbReference>
<feature type="binding site" evidence="10">
    <location>
        <begin position="144"/>
        <end position="147"/>
    </location>
    <ligand>
        <name>GTP</name>
        <dbReference type="ChEBI" id="CHEBI:37565"/>
    </ligand>
</feature>
<feature type="binding site" evidence="10">
    <location>
        <position position="282"/>
    </location>
    <ligand>
        <name>Zn(2+)</name>
        <dbReference type="ChEBI" id="CHEBI:29105"/>
    </ligand>
</feature>
<evidence type="ECO:0000256" key="2">
    <source>
        <dbReference type="ARBA" id="ARBA00022517"/>
    </source>
</evidence>
<keyword evidence="14" id="KW-1185">Reference proteome</keyword>
<evidence type="ECO:0000256" key="10">
    <source>
        <dbReference type="HAMAP-Rule" id="MF_01820"/>
    </source>
</evidence>
<organism evidence="13 14">
    <name type="scientific">Lacticaseibacillus huelsenbergensis</name>
    <dbReference type="NCBI Taxonomy" id="3035291"/>
    <lineage>
        <taxon>Bacteria</taxon>
        <taxon>Bacillati</taxon>
        <taxon>Bacillota</taxon>
        <taxon>Bacilli</taxon>
        <taxon>Lactobacillales</taxon>
        <taxon>Lactobacillaceae</taxon>
        <taxon>Lacticaseibacillus</taxon>
    </lineage>
</organism>
<feature type="binding site" evidence="10">
    <location>
        <position position="288"/>
    </location>
    <ligand>
        <name>Zn(2+)</name>
        <dbReference type="ChEBI" id="CHEBI:29105"/>
    </ligand>
</feature>
<sequence>MTLSSYGSQQTTQPERGLTLARVITTSHLRYTIVTDSGRYSAQVAGRLANMAIAPEDFPTVGDWVQVRLPDNSEDVAIIERLNERKTVFLRKSAGRKSDAQLVAANVDWLFLCMALDGNFNVRRMERYLAVAAASGAHFAIVLTKADKSIGFEDQLTAISEISGAHRIIVCDATTPDGLSELRAFMEPRETYAFLGSSGVGKTTLINHLLGSQKLETNAVRQSDAHGRHTTTSRQLMLLPNGSIVIDTPGMRELGLLDADVESAFADIQELSKHCRFNDCSHQKEPGCAVQQAVAEGKLSAIRVASYLSLQQEKSEHNDLRGRERENAKVKRMFGSKNQLKKFRRSVKKR</sequence>
<dbReference type="InterPro" id="IPR027417">
    <property type="entry name" value="P-loop_NTPase"/>
</dbReference>
<dbReference type="NCBIfam" id="TIGR00157">
    <property type="entry name" value="ribosome small subunit-dependent GTPase A"/>
    <property type="match status" value="1"/>
</dbReference>
<dbReference type="Pfam" id="PF03193">
    <property type="entry name" value="RsgA_GTPase"/>
    <property type="match status" value="1"/>
</dbReference>
<evidence type="ECO:0000313" key="13">
    <source>
        <dbReference type="EMBL" id="WFB38223.1"/>
    </source>
</evidence>
<feature type="binding site" evidence="10">
    <location>
        <position position="280"/>
    </location>
    <ligand>
        <name>Zn(2+)</name>
        <dbReference type="ChEBI" id="CHEBI:29105"/>
    </ligand>
</feature>
<evidence type="ECO:0000259" key="12">
    <source>
        <dbReference type="PROSITE" id="PS51721"/>
    </source>
</evidence>
<protein>
    <recommendedName>
        <fullName evidence="10">Small ribosomal subunit biogenesis GTPase RsgA</fullName>
        <ecNumber evidence="10">3.6.1.-</ecNumber>
    </recommendedName>
</protein>
<keyword evidence="7 10" id="KW-0862">Zinc</keyword>
<dbReference type="PROSITE" id="PS51721">
    <property type="entry name" value="G_CP"/>
    <property type="match status" value="1"/>
</dbReference>
<accession>A0ABY8DPR0</accession>
<gene>
    <name evidence="10 13" type="primary">rsgA</name>
    <name evidence="13" type="ORF">LHUE1_001699</name>
</gene>
<evidence type="ECO:0000259" key="11">
    <source>
        <dbReference type="PROSITE" id="PS50936"/>
    </source>
</evidence>
<dbReference type="EMBL" id="CP120687">
    <property type="protein sequence ID" value="WFB38223.1"/>
    <property type="molecule type" value="Genomic_DNA"/>
</dbReference>
<evidence type="ECO:0000256" key="3">
    <source>
        <dbReference type="ARBA" id="ARBA00022723"/>
    </source>
</evidence>
<evidence type="ECO:0000256" key="7">
    <source>
        <dbReference type="ARBA" id="ARBA00022833"/>
    </source>
</evidence>
<evidence type="ECO:0000256" key="4">
    <source>
        <dbReference type="ARBA" id="ARBA00022730"/>
    </source>
</evidence>
<keyword evidence="2 10" id="KW-0690">Ribosome biogenesis</keyword>
<dbReference type="HAMAP" id="MF_01820">
    <property type="entry name" value="GTPase_RsgA"/>
    <property type="match status" value="1"/>
</dbReference>
<dbReference type="PANTHER" id="PTHR32120:SF10">
    <property type="entry name" value="SMALL RIBOSOMAL SUBUNIT BIOGENESIS GTPASE RSGA"/>
    <property type="match status" value="1"/>
</dbReference>
<dbReference type="SUPFAM" id="SSF52540">
    <property type="entry name" value="P-loop containing nucleoside triphosphate hydrolases"/>
    <property type="match status" value="1"/>
</dbReference>
<evidence type="ECO:0000256" key="9">
    <source>
        <dbReference type="ARBA" id="ARBA00023134"/>
    </source>
</evidence>
<dbReference type="RefSeq" id="WP_049170916.1">
    <property type="nucleotide sequence ID" value="NZ_CP120687.1"/>
</dbReference>
<comment type="subunit">
    <text evidence="10">Monomer. Associates with 30S ribosomal subunit, binds 16S rRNA.</text>
</comment>
<feature type="binding site" evidence="10">
    <location>
        <begin position="196"/>
        <end position="204"/>
    </location>
    <ligand>
        <name>GTP</name>
        <dbReference type="ChEBI" id="CHEBI:37565"/>
    </ligand>
</feature>
<comment type="similarity">
    <text evidence="10">Belongs to the TRAFAC class YlqF/YawG GTPase family. RsgA subfamily.</text>
</comment>
<keyword evidence="1 10" id="KW-0963">Cytoplasm</keyword>
<comment type="subcellular location">
    <subcellularLocation>
        <location evidence="10">Cytoplasm</location>
    </subcellularLocation>
</comment>
<dbReference type="InterPro" id="IPR004881">
    <property type="entry name" value="Ribosome_biogen_GTPase_RsgA"/>
</dbReference>
<feature type="binding site" evidence="10">
    <location>
        <position position="275"/>
    </location>
    <ligand>
        <name>Zn(2+)</name>
        <dbReference type="ChEBI" id="CHEBI:29105"/>
    </ligand>
</feature>
<dbReference type="Gene3D" id="3.40.50.300">
    <property type="entry name" value="P-loop containing nucleotide triphosphate hydrolases"/>
    <property type="match status" value="1"/>
</dbReference>
<dbReference type="EC" id="3.6.1.-" evidence="10"/>
<dbReference type="PROSITE" id="PS50936">
    <property type="entry name" value="ENGC_GTPASE"/>
    <property type="match status" value="1"/>
</dbReference>
<comment type="cofactor">
    <cofactor evidence="10">
        <name>Zn(2+)</name>
        <dbReference type="ChEBI" id="CHEBI:29105"/>
    </cofactor>
    <text evidence="10">Binds 1 zinc ion per subunit.</text>
</comment>
<keyword evidence="3 10" id="KW-0479">Metal-binding</keyword>
<name>A0ABY8DPR0_9LACO</name>
<feature type="domain" description="CP-type G" evidence="12">
    <location>
        <begin position="92"/>
        <end position="254"/>
    </location>
</feature>
<keyword evidence="6 10" id="KW-0378">Hydrolase</keyword>
<feature type="domain" description="EngC GTPase" evidence="11">
    <location>
        <begin position="105"/>
        <end position="252"/>
    </location>
</feature>
<keyword evidence="9 10" id="KW-0342">GTP-binding</keyword>
<keyword evidence="5 10" id="KW-0547">Nucleotide-binding</keyword>
<evidence type="ECO:0000256" key="6">
    <source>
        <dbReference type="ARBA" id="ARBA00022801"/>
    </source>
</evidence>
<dbReference type="InterPro" id="IPR030378">
    <property type="entry name" value="G_CP_dom"/>
</dbReference>
<dbReference type="CDD" id="cd01854">
    <property type="entry name" value="YjeQ_EngC"/>
    <property type="match status" value="1"/>
</dbReference>
<evidence type="ECO:0000256" key="1">
    <source>
        <dbReference type="ARBA" id="ARBA00022490"/>
    </source>
</evidence>
<evidence type="ECO:0000256" key="5">
    <source>
        <dbReference type="ARBA" id="ARBA00022741"/>
    </source>
</evidence>
<keyword evidence="8 10" id="KW-0694">RNA-binding</keyword>